<name>A0A0C2NF21_THEKT</name>
<dbReference type="PANTHER" id="PTHR11461:SF211">
    <property type="entry name" value="GH10112P-RELATED"/>
    <property type="match status" value="1"/>
</dbReference>
<dbReference type="InterPro" id="IPR000215">
    <property type="entry name" value="Serpin_fam"/>
</dbReference>
<dbReference type="InterPro" id="IPR023796">
    <property type="entry name" value="Serpin_dom"/>
</dbReference>
<organism evidence="3 4">
    <name type="scientific">Thelohanellus kitauei</name>
    <name type="common">Myxosporean</name>
    <dbReference type="NCBI Taxonomy" id="669202"/>
    <lineage>
        <taxon>Eukaryota</taxon>
        <taxon>Metazoa</taxon>
        <taxon>Cnidaria</taxon>
        <taxon>Myxozoa</taxon>
        <taxon>Myxosporea</taxon>
        <taxon>Bivalvulida</taxon>
        <taxon>Platysporina</taxon>
        <taxon>Myxobolidae</taxon>
        <taxon>Thelohanellus</taxon>
    </lineage>
</organism>
<feature type="domain" description="Serpin" evidence="2">
    <location>
        <begin position="6"/>
        <end position="193"/>
    </location>
</feature>
<evidence type="ECO:0000313" key="3">
    <source>
        <dbReference type="EMBL" id="KII74965.1"/>
    </source>
</evidence>
<dbReference type="GO" id="GO:0005615">
    <property type="term" value="C:extracellular space"/>
    <property type="evidence" value="ECO:0007669"/>
    <property type="project" value="InterPro"/>
</dbReference>
<dbReference type="EMBL" id="JWZT01000147">
    <property type="protein sequence ID" value="KII74965.1"/>
    <property type="molecule type" value="Genomic_DNA"/>
</dbReference>
<dbReference type="SUPFAM" id="SSF56574">
    <property type="entry name" value="Serpins"/>
    <property type="match status" value="1"/>
</dbReference>
<gene>
    <name evidence="3" type="ORF">RF11_10832</name>
</gene>
<evidence type="ECO:0000313" key="4">
    <source>
        <dbReference type="Proteomes" id="UP000031668"/>
    </source>
</evidence>
<comment type="caution">
    <text evidence="3">The sequence shown here is derived from an EMBL/GenBank/DDBJ whole genome shotgun (WGS) entry which is preliminary data.</text>
</comment>
<comment type="similarity">
    <text evidence="1">Belongs to the serpin family.</text>
</comment>
<dbReference type="OrthoDB" id="671595at2759"/>
<dbReference type="InterPro" id="IPR036186">
    <property type="entry name" value="Serpin_sf"/>
</dbReference>
<dbReference type="AlphaFoldDB" id="A0A0C2NF21"/>
<dbReference type="InterPro" id="IPR042178">
    <property type="entry name" value="Serpin_sf_1"/>
</dbReference>
<protein>
    <submittedName>
        <fullName evidence="3">Alpha-1-antiproteinase S</fullName>
    </submittedName>
</protein>
<accession>A0A0C2NF21</accession>
<dbReference type="Gene3D" id="3.30.497.10">
    <property type="entry name" value="Antithrombin, subunit I, domain 2"/>
    <property type="match status" value="1"/>
</dbReference>
<sequence length="205" mass="23802">MSAEGINRFTSLVLNQLYAAYNETGNIALGGMSLYILMAAINVGLKGNSYHQLYRFLGEKIPNLFDTDNWRNSQAANQWIYRRKIVQQTSKTNWAFLSSCNIYRHYELISKNIFNLHQIKVNISYPDETAREVNEWVSRGTYGSIRNLLDESMLSNNKIFFINTLYLRADWKMNFNSGFTKKELFFDDKGQPLVVDESTKFQSSL</sequence>
<evidence type="ECO:0000256" key="1">
    <source>
        <dbReference type="ARBA" id="ARBA00009500"/>
    </source>
</evidence>
<dbReference type="PANTHER" id="PTHR11461">
    <property type="entry name" value="SERINE PROTEASE INHIBITOR, SERPIN"/>
    <property type="match status" value="1"/>
</dbReference>
<dbReference type="Pfam" id="PF00079">
    <property type="entry name" value="Serpin"/>
    <property type="match status" value="1"/>
</dbReference>
<reference evidence="3 4" key="1">
    <citation type="journal article" date="2014" name="Genome Biol. Evol.">
        <title>The genome of the myxosporean Thelohanellus kitauei shows adaptations to nutrient acquisition within its fish host.</title>
        <authorList>
            <person name="Yang Y."/>
            <person name="Xiong J."/>
            <person name="Zhou Z."/>
            <person name="Huo F."/>
            <person name="Miao W."/>
            <person name="Ran C."/>
            <person name="Liu Y."/>
            <person name="Zhang J."/>
            <person name="Feng J."/>
            <person name="Wang M."/>
            <person name="Wang M."/>
            <person name="Wang L."/>
            <person name="Yao B."/>
        </authorList>
    </citation>
    <scope>NUCLEOTIDE SEQUENCE [LARGE SCALE GENOMIC DNA]</scope>
    <source>
        <strain evidence="3">Wuqing</strain>
    </source>
</reference>
<keyword evidence="4" id="KW-1185">Reference proteome</keyword>
<dbReference type="GO" id="GO:0004867">
    <property type="term" value="F:serine-type endopeptidase inhibitor activity"/>
    <property type="evidence" value="ECO:0007669"/>
    <property type="project" value="InterPro"/>
</dbReference>
<evidence type="ECO:0000259" key="2">
    <source>
        <dbReference type="Pfam" id="PF00079"/>
    </source>
</evidence>
<proteinExistence type="inferred from homology"/>
<dbReference type="Proteomes" id="UP000031668">
    <property type="component" value="Unassembled WGS sequence"/>
</dbReference>